<dbReference type="Pfam" id="PF24317">
    <property type="entry name" value="PSI_Plexin-B"/>
    <property type="match status" value="1"/>
</dbReference>
<dbReference type="FunFam" id="1.10.506.10:FF:000035">
    <property type="entry name" value="Plexin b2a"/>
    <property type="match status" value="1"/>
</dbReference>
<evidence type="ECO:0000256" key="12">
    <source>
        <dbReference type="ARBA" id="ARBA00023180"/>
    </source>
</evidence>
<feature type="chain" id="PRO_5044652941" evidence="15">
    <location>
        <begin position="20"/>
        <end position="1872"/>
    </location>
</feature>
<keyword evidence="9 14" id="KW-0472">Membrane</keyword>
<dbReference type="InterPro" id="IPR013783">
    <property type="entry name" value="Ig-like_fold"/>
</dbReference>
<evidence type="ECO:0000313" key="20">
    <source>
        <dbReference type="RefSeq" id="XP_031439144.1"/>
    </source>
</evidence>
<feature type="transmembrane region" description="Helical" evidence="14">
    <location>
        <begin position="1233"/>
        <end position="1255"/>
    </location>
</feature>
<dbReference type="RefSeq" id="XP_031439142.1">
    <property type="nucleotide sequence ID" value="XM_031583282.2"/>
</dbReference>
<keyword evidence="8 14" id="KW-1133">Transmembrane helix</keyword>
<dbReference type="GO" id="GO:0017154">
    <property type="term" value="F:semaphorin receptor activity"/>
    <property type="evidence" value="ECO:0007669"/>
    <property type="project" value="InterPro"/>
</dbReference>
<dbReference type="GO" id="GO:0007162">
    <property type="term" value="P:negative regulation of cell adhesion"/>
    <property type="evidence" value="ECO:0007669"/>
    <property type="project" value="TreeGrafter"/>
</dbReference>
<dbReference type="GO" id="GO:0005886">
    <property type="term" value="C:plasma membrane"/>
    <property type="evidence" value="ECO:0007669"/>
    <property type="project" value="UniProtKB-SubCell"/>
</dbReference>
<dbReference type="InterPro" id="IPR015943">
    <property type="entry name" value="WD40/YVTN_repeat-like_dom_sf"/>
</dbReference>
<evidence type="ECO:0000256" key="1">
    <source>
        <dbReference type="ARBA" id="ARBA00004251"/>
    </source>
</evidence>
<dbReference type="Pfam" id="PF20170">
    <property type="entry name" value="Plexin_RBD"/>
    <property type="match status" value="1"/>
</dbReference>
<organism evidence="17 19">
    <name type="scientific">Clupea harengus</name>
    <name type="common">Atlantic herring</name>
    <dbReference type="NCBI Taxonomy" id="7950"/>
    <lineage>
        <taxon>Eukaryota</taxon>
        <taxon>Metazoa</taxon>
        <taxon>Chordata</taxon>
        <taxon>Craniata</taxon>
        <taxon>Vertebrata</taxon>
        <taxon>Euteleostomi</taxon>
        <taxon>Actinopterygii</taxon>
        <taxon>Neopterygii</taxon>
        <taxon>Teleostei</taxon>
        <taxon>Clupei</taxon>
        <taxon>Clupeiformes</taxon>
        <taxon>Clupeoidei</taxon>
        <taxon>Clupeidae</taxon>
        <taxon>Clupea</taxon>
    </lineage>
</organism>
<dbReference type="PANTHER" id="PTHR22625">
    <property type="entry name" value="PLEXIN"/>
    <property type="match status" value="1"/>
</dbReference>
<dbReference type="CTD" id="561433"/>
<dbReference type="InterPro" id="IPR008936">
    <property type="entry name" value="Rho_GTPase_activation_prot"/>
</dbReference>
<evidence type="ECO:0000256" key="6">
    <source>
        <dbReference type="ARBA" id="ARBA00022729"/>
    </source>
</evidence>
<evidence type="ECO:0000256" key="15">
    <source>
        <dbReference type="SAM" id="SignalP"/>
    </source>
</evidence>
<dbReference type="Pfam" id="PF08337">
    <property type="entry name" value="Plexin_cytopl"/>
    <property type="match status" value="1"/>
</dbReference>
<dbReference type="Gene3D" id="1.10.506.10">
    <property type="entry name" value="GTPase Activation - p120gap, domain 1"/>
    <property type="match status" value="2"/>
</dbReference>
<accession>A0A6P8GJG6</accession>
<dbReference type="PANTHER" id="PTHR22625:SF9">
    <property type="entry name" value="PLEXIN-B2"/>
    <property type="match status" value="1"/>
</dbReference>
<dbReference type="SUPFAM" id="SSF48350">
    <property type="entry name" value="GTPase activation domain, GAP"/>
    <property type="match status" value="1"/>
</dbReference>
<dbReference type="Gene3D" id="2.130.10.10">
    <property type="entry name" value="YVTN repeat-like/Quinoprotein amine dehydrogenase"/>
    <property type="match status" value="1"/>
</dbReference>
<keyword evidence="5 14" id="KW-0812">Transmembrane</keyword>
<proteinExistence type="inferred from homology"/>
<dbReference type="GO" id="GO:0007411">
    <property type="term" value="P:axon guidance"/>
    <property type="evidence" value="ECO:0007669"/>
    <property type="project" value="UniProtKB-ARBA"/>
</dbReference>
<reference evidence="18 19" key="1">
    <citation type="submission" date="2025-04" db="UniProtKB">
        <authorList>
            <consortium name="RefSeq"/>
        </authorList>
    </citation>
    <scope>IDENTIFICATION</scope>
</reference>
<dbReference type="Proteomes" id="UP000515152">
    <property type="component" value="Chromosome 16"/>
</dbReference>
<evidence type="ECO:0000256" key="3">
    <source>
        <dbReference type="ARBA" id="ARBA00022475"/>
    </source>
</evidence>
<dbReference type="SMART" id="SM00423">
    <property type="entry name" value="PSI"/>
    <property type="match status" value="3"/>
</dbReference>
<dbReference type="FunFam" id="1.10.506.10:FF:000042">
    <property type="entry name" value="Plexin b2a"/>
    <property type="match status" value="1"/>
</dbReference>
<dbReference type="InterPro" id="IPR016201">
    <property type="entry name" value="PSI"/>
</dbReference>
<dbReference type="FunFam" id="2.60.40.10:FF:000203">
    <property type="entry name" value="Plexin B2"/>
    <property type="match status" value="1"/>
</dbReference>
<evidence type="ECO:0000256" key="10">
    <source>
        <dbReference type="ARBA" id="ARBA00023157"/>
    </source>
</evidence>
<feature type="signal peptide" evidence="15">
    <location>
        <begin position="1"/>
        <end position="19"/>
    </location>
</feature>
<gene>
    <name evidence="18 19 20" type="primary">plxnb2a.1</name>
</gene>
<dbReference type="FunFam" id="3.10.20.90:FF:000102">
    <property type="entry name" value="Plexin B2"/>
    <property type="match status" value="1"/>
</dbReference>
<dbReference type="CDD" id="cd00603">
    <property type="entry name" value="IPT_PCSR"/>
    <property type="match status" value="1"/>
</dbReference>
<dbReference type="InterPro" id="IPR001627">
    <property type="entry name" value="Semap_dom"/>
</dbReference>
<comment type="subcellular location">
    <subcellularLocation>
        <location evidence="1">Cell membrane</location>
        <topology evidence="1">Single-pass type I membrane protein</topology>
    </subcellularLocation>
</comment>
<evidence type="ECO:0000313" key="18">
    <source>
        <dbReference type="RefSeq" id="XP_031439142.1"/>
    </source>
</evidence>
<dbReference type="FunFam" id="2.60.40.10:FF:000131">
    <property type="entry name" value="Plexin A2"/>
    <property type="match status" value="1"/>
</dbReference>
<dbReference type="Pfam" id="PF01403">
    <property type="entry name" value="Sema"/>
    <property type="match status" value="1"/>
</dbReference>
<dbReference type="FunFam" id="2.60.40.10:FF:000798">
    <property type="entry name" value="Plexin B2"/>
    <property type="match status" value="1"/>
</dbReference>
<dbReference type="Gene3D" id="2.60.40.10">
    <property type="entry name" value="Immunoglobulins"/>
    <property type="match status" value="4"/>
</dbReference>
<keyword evidence="17" id="KW-1185">Reference proteome</keyword>
<keyword evidence="6 15" id="KW-0732">Signal</keyword>
<dbReference type="CDD" id="cd00102">
    <property type="entry name" value="IPT"/>
    <property type="match status" value="1"/>
</dbReference>
<dbReference type="RefSeq" id="XP_031439143.1">
    <property type="nucleotide sequence ID" value="XM_031583283.2"/>
</dbReference>
<evidence type="ECO:0000256" key="4">
    <source>
        <dbReference type="ARBA" id="ARBA00022553"/>
    </source>
</evidence>
<dbReference type="Gene3D" id="3.10.20.90">
    <property type="entry name" value="Phosphatidylinositol 3-kinase Catalytic Subunit, Chain A, domain 1"/>
    <property type="match status" value="1"/>
</dbReference>
<evidence type="ECO:0000256" key="14">
    <source>
        <dbReference type="SAM" id="Phobius"/>
    </source>
</evidence>
<evidence type="ECO:0000256" key="9">
    <source>
        <dbReference type="ARBA" id="ARBA00023136"/>
    </source>
</evidence>
<dbReference type="InterPro" id="IPR002165">
    <property type="entry name" value="Plexin_repeat"/>
</dbReference>
<dbReference type="InterPro" id="IPR041019">
    <property type="entry name" value="TIG1_plexin"/>
</dbReference>
<dbReference type="GO" id="GO:0002116">
    <property type="term" value="C:semaphorin receptor complex"/>
    <property type="evidence" value="ECO:0007669"/>
    <property type="project" value="TreeGrafter"/>
</dbReference>
<dbReference type="GO" id="GO:0050772">
    <property type="term" value="P:positive regulation of axonogenesis"/>
    <property type="evidence" value="ECO:0007669"/>
    <property type="project" value="TreeGrafter"/>
</dbReference>
<dbReference type="GO" id="GO:0008360">
    <property type="term" value="P:regulation of cell shape"/>
    <property type="evidence" value="ECO:0007669"/>
    <property type="project" value="TreeGrafter"/>
</dbReference>
<dbReference type="PROSITE" id="PS51004">
    <property type="entry name" value="SEMA"/>
    <property type="match status" value="1"/>
</dbReference>
<sequence length="1872" mass="209436">MALCVLAGLLLSLISIISSSSGDTSRSFSSKTLINNLVQDPSTGRVYVGAINALYQLDATLTLERHREMGPYKDSPQCTPPITSSCQDPKDTNNHNKLLLVHPSNGSLVVCGSVFRGICSLVNLTDVQQELYYSDSKGEKTYVASTEESVTVVGVLSSYTHDGHKLNAFLVAKGYGTFDGSKLISTRVLEEFRDWVVFENIVEASTVQAGPFAQRYGHDFRHAFKDSGFVYFLFSRTAGTGGAANFTFVARLCENDSHYYSYTELQLNCSQSNLYNKIQAAHLAPAGAELARDLTASGEHGPVEPADLVVYAVFSADEVAVGEREKSSSLCLYPLKSINRALKRVISACYNNRGLIDEKVAVYSPYVTKEDNPCKTNEYTQKDLADNYNCGDEFLPSPLAGKPEFALFAKEAFNRSGPLTAVAVAVETNHTVAFLGTKGGEVLKVHLTSSPYFYGRLLEDATGEKINKNMFFDRKQDHLYITSEKMITMAPVQACHLKTDCLSCMALRDPYCGWCVLEGRCTRKGECVKADEENAWLWSPQQKCVTIQAFIPPNISCKKTQHVVIDVPALPWIESSDCPVCKFGDLEQSAVVTGTQVNCSLPEVYQIPPTPANQDYVAVPVRILLTFCKAGHEVEVAVSEFQFYNCADVVKNSEDTPCMACVTSQWGCQWNTMDHTCSDSTDTDGGAHVIKHQQGESCPQFENPLPLLIPVGIKTPITFTGKNLDVYRGKSFKIGTDLMKQVEEVVTQDVGSKFNFSGYEFSFDKSQEVNVTFHIKDKASEKKIDSTLQVVLYNCSVGREDCSLCKNAEGKYGCVWCATTRSCIYRDLCLQEEQQCPAPKITDILPRFGPLNGNISVTIKGSNLGIKWEDIKSITVAGVPCIQQRDKYSVSTSVVCEIGPVRRPADREVLEKQGGVEVEVEGGRKGTSEVLFTYRDPQPSAVTPDKGPAAGGTVITIVGRDLDTASQHDISITVGDVPCTVLSFGKDITCRTGKYTGQKIPTARLKVTVRYGMNTVKDVLSSFHYAEDPKVLDFYPRTSFVCGGRNITVTGAGFDLIQSATMLVMPSKDEASNQSGSVRFFEEVLSKNDTVLLFRSPAVNQTHDIQSLRTVIQLDNMEEKLTAFHYHPDPVFDELTKNIISETSIISVSGRGFSKAMTAREAEAYVGDVKCNITILNDDKLFLEAPSTHPTARSRHRRRRDSGSHPLDLTIKFGSGEWVVGSVQYETKYEAPLAAIIPGVLIPMVLFIIFSVYCYRRKSQQAEREYEKVKHQLENLEESVRDRCKKEFTDLMIEMEDHTNDLSEARIPFLDYKNYTDRVFFLPSKDGANDVMVTGKLDIPEARKAIVAQALNQFSNLLNSKTFLINFIRTLESRPDFNARARVYFASLLTVALHGKLEYYTDIMRTLLLEMMEEHVQSKNPKLMLRRSETVVERMLCNWMSICLYQFLKDTVGEPLYKLFKAIKHQVEKGPVDAKMKKAKYTLNDTGLLGDDVEYCVLTLQVLVHGEGPDVTPVKVLNCDTISQVKEKIIEQVYRNLPYSQRPKVESVALEWRPGSTGQILSDMDLTSQKEGRWKRLNTLAHYNVRDNATLVLSRVLHTQQSFHQNQDNHEERNALLEDDKVFHLVRPADEMDDVKSKRGSIKDKATTKAITEIYLTRLLSVKGTLQQFVDDFFRSVLCSESVVPPAVKYFFDFLDEQAQKHDNVDEETIHIWKTNSLPLRFWVSILKNPHFIFDVHVAEVVDASLSVIAQTFMDACTKTEHKLSRESPSNKLLYAKEISTYKKMVDDYYKGIRQMVPVSDQDMNTHLAEISRTHTDKLNTQVALHQLYQYASKYYDGIIASLEEDPAAQSKQLTLRLQQIAAALENKVTDL</sequence>
<dbReference type="Pfam" id="PF01437">
    <property type="entry name" value="PSI"/>
    <property type="match status" value="1"/>
</dbReference>
<dbReference type="InterPro" id="IPR046800">
    <property type="entry name" value="Plexin_RBD"/>
</dbReference>
<dbReference type="GeneID" id="105909986"/>
<keyword evidence="4" id="KW-0597">Phosphoprotein</keyword>
<evidence type="ECO:0000256" key="11">
    <source>
        <dbReference type="ARBA" id="ARBA00023170"/>
    </source>
</evidence>
<keyword evidence="12" id="KW-0325">Glycoprotein</keyword>
<dbReference type="SUPFAM" id="SSF81296">
    <property type="entry name" value="E set domains"/>
    <property type="match status" value="3"/>
</dbReference>
<dbReference type="RefSeq" id="XP_031439144.1">
    <property type="nucleotide sequence ID" value="XM_031583284.2"/>
</dbReference>
<dbReference type="Pfam" id="PF17960">
    <property type="entry name" value="TIG_plexin"/>
    <property type="match status" value="1"/>
</dbReference>
<evidence type="ECO:0000256" key="13">
    <source>
        <dbReference type="PROSITE-ProRule" id="PRU00352"/>
    </source>
</evidence>
<comment type="similarity">
    <text evidence="2">Belongs to the plexin family.</text>
</comment>
<keyword evidence="11" id="KW-0675">Receptor</keyword>
<dbReference type="Pfam" id="PF24479">
    <property type="entry name" value="PSI_PlexinA-B"/>
    <property type="match status" value="1"/>
</dbReference>
<dbReference type="CDD" id="cd12792">
    <property type="entry name" value="RasGAP_plexin_B2"/>
    <property type="match status" value="1"/>
</dbReference>
<evidence type="ECO:0000256" key="2">
    <source>
        <dbReference type="ARBA" id="ARBA00010297"/>
    </source>
</evidence>
<evidence type="ECO:0000313" key="17">
    <source>
        <dbReference type="Proteomes" id="UP000515152"/>
    </source>
</evidence>
<dbReference type="InterPro" id="IPR002909">
    <property type="entry name" value="IPT_dom"/>
</dbReference>
<comment type="caution">
    <text evidence="13">Lacks conserved residue(s) required for the propagation of feature annotation.</text>
</comment>
<name>A0A6P8GJG6_CLUHA</name>
<keyword evidence="3" id="KW-1003">Cell membrane</keyword>
<feature type="domain" description="Sema" evidence="16">
    <location>
        <begin position="8"/>
        <end position="492"/>
    </location>
</feature>
<evidence type="ECO:0000256" key="5">
    <source>
        <dbReference type="ARBA" id="ARBA00022692"/>
    </source>
</evidence>
<dbReference type="SMART" id="SM00630">
    <property type="entry name" value="Sema"/>
    <property type="match status" value="1"/>
</dbReference>
<dbReference type="SUPFAM" id="SSF103575">
    <property type="entry name" value="Plexin repeat"/>
    <property type="match status" value="1"/>
</dbReference>
<dbReference type="InterPro" id="IPR014756">
    <property type="entry name" value="Ig_E-set"/>
</dbReference>
<keyword evidence="7" id="KW-0677">Repeat</keyword>
<dbReference type="InterPro" id="IPR057533">
    <property type="entry name" value="PSI_Plexin-B"/>
</dbReference>
<evidence type="ECO:0000313" key="19">
    <source>
        <dbReference type="RefSeq" id="XP_031439143.1"/>
    </source>
</evidence>
<evidence type="ECO:0000259" key="16">
    <source>
        <dbReference type="PROSITE" id="PS51004"/>
    </source>
</evidence>
<dbReference type="InterPro" id="IPR036352">
    <property type="entry name" value="Semap_dom_sf"/>
</dbReference>
<dbReference type="SMART" id="SM00429">
    <property type="entry name" value="IPT"/>
    <property type="match status" value="3"/>
</dbReference>
<dbReference type="InterPro" id="IPR013548">
    <property type="entry name" value="Plexin_cytoplasmic_RasGAP_dom"/>
</dbReference>
<dbReference type="Pfam" id="PF01833">
    <property type="entry name" value="TIG"/>
    <property type="match status" value="2"/>
</dbReference>
<dbReference type="OrthoDB" id="125363at2759"/>
<dbReference type="KEGG" id="char:105909986"/>
<dbReference type="GO" id="GO:0030334">
    <property type="term" value="P:regulation of cell migration"/>
    <property type="evidence" value="ECO:0007669"/>
    <property type="project" value="TreeGrafter"/>
</dbReference>
<dbReference type="InterPro" id="IPR031148">
    <property type="entry name" value="Plexin"/>
</dbReference>
<dbReference type="SUPFAM" id="SSF101912">
    <property type="entry name" value="Sema domain"/>
    <property type="match status" value="1"/>
</dbReference>
<keyword evidence="10" id="KW-1015">Disulfide bond</keyword>
<protein>
    <submittedName>
        <fullName evidence="18 19">Plexin-B2a</fullName>
    </submittedName>
</protein>
<evidence type="ECO:0000256" key="8">
    <source>
        <dbReference type="ARBA" id="ARBA00022989"/>
    </source>
</evidence>
<evidence type="ECO:0000256" key="7">
    <source>
        <dbReference type="ARBA" id="ARBA00022737"/>
    </source>
</evidence>